<dbReference type="eggNOG" id="KOG2444">
    <property type="taxonomic scope" value="Eukaryota"/>
</dbReference>
<feature type="repeat" description="WD" evidence="4">
    <location>
        <begin position="54"/>
        <end position="94"/>
    </location>
</feature>
<dbReference type="SUPFAM" id="SSF50978">
    <property type="entry name" value="WD40 repeat-like"/>
    <property type="match status" value="1"/>
</dbReference>
<organism evidence="5 6">
    <name type="scientific">Sphaeroforma arctica JP610</name>
    <dbReference type="NCBI Taxonomy" id="667725"/>
    <lineage>
        <taxon>Eukaryota</taxon>
        <taxon>Ichthyosporea</taxon>
        <taxon>Ichthyophonida</taxon>
        <taxon>Sphaeroforma</taxon>
    </lineage>
</organism>
<protein>
    <submittedName>
        <fullName evidence="5">Uncharacterized protein</fullName>
    </submittedName>
</protein>
<dbReference type="Proteomes" id="UP000054560">
    <property type="component" value="Unassembled WGS sequence"/>
</dbReference>
<dbReference type="InterPro" id="IPR050505">
    <property type="entry name" value="WDR55/POC1"/>
</dbReference>
<keyword evidence="3" id="KW-0677">Repeat</keyword>
<dbReference type="Pfam" id="PF24796">
    <property type="entry name" value="WDR55"/>
    <property type="match status" value="1"/>
</dbReference>
<evidence type="ECO:0000313" key="5">
    <source>
        <dbReference type="EMBL" id="KNC87037.1"/>
    </source>
</evidence>
<evidence type="ECO:0000256" key="4">
    <source>
        <dbReference type="PROSITE-ProRule" id="PRU00221"/>
    </source>
</evidence>
<dbReference type="InterPro" id="IPR001680">
    <property type="entry name" value="WD40_rpt"/>
</dbReference>
<gene>
    <name evidence="5" type="ORF">SARC_00847</name>
</gene>
<dbReference type="AlphaFoldDB" id="A0A0L0GDE7"/>
<dbReference type="Gene3D" id="2.130.10.10">
    <property type="entry name" value="YVTN repeat-like/Quinoprotein amine dehydrogenase"/>
    <property type="match status" value="2"/>
</dbReference>
<evidence type="ECO:0000256" key="1">
    <source>
        <dbReference type="ARBA" id="ARBA00007625"/>
    </source>
</evidence>
<dbReference type="PANTHER" id="PTHR44019">
    <property type="entry name" value="WD REPEAT-CONTAINING PROTEIN 55"/>
    <property type="match status" value="1"/>
</dbReference>
<dbReference type="SMART" id="SM00320">
    <property type="entry name" value="WD40"/>
    <property type="match status" value="4"/>
</dbReference>
<comment type="similarity">
    <text evidence="1">Belongs to the WD repeat WDR55 family.</text>
</comment>
<accession>A0A0L0GDE7</accession>
<name>A0A0L0GDE7_9EUKA</name>
<keyword evidence="2 4" id="KW-0853">WD repeat</keyword>
<dbReference type="EMBL" id="KQ241625">
    <property type="protein sequence ID" value="KNC87037.1"/>
    <property type="molecule type" value="Genomic_DNA"/>
</dbReference>
<dbReference type="GeneID" id="25901351"/>
<dbReference type="PROSITE" id="PS50294">
    <property type="entry name" value="WD_REPEATS_REGION"/>
    <property type="match status" value="1"/>
</dbReference>
<evidence type="ECO:0000256" key="2">
    <source>
        <dbReference type="ARBA" id="ARBA00022574"/>
    </source>
</evidence>
<keyword evidence="6" id="KW-1185">Reference proteome</keyword>
<proteinExistence type="inferred from homology"/>
<evidence type="ECO:0000256" key="3">
    <source>
        <dbReference type="ARBA" id="ARBA00022737"/>
    </source>
</evidence>
<dbReference type="InterPro" id="IPR015943">
    <property type="entry name" value="WD40/YVTN_repeat-like_dom_sf"/>
</dbReference>
<dbReference type="PANTHER" id="PTHR44019:SF20">
    <property type="entry name" value="WD REPEAT-CONTAINING PROTEIN 55"/>
    <property type="match status" value="1"/>
</dbReference>
<dbReference type="RefSeq" id="XP_014160939.1">
    <property type="nucleotide sequence ID" value="XM_014305464.1"/>
</dbReference>
<sequence>MPPVHAQIHKMSFHKESVRAMQFSSDGKHIFTASADKSMRLLDMETGTSMREITSAHTDAINVLCMVEDNLLVSGDDGGVIKIWDVRQAGVALTYDECEDFISDITYHQPTNSVLTTSGDGTLSIFNVKNPRKPFFVQRSDYMDEELLSVCVMKNGKKVVCGTQEGIISIFSWGQWGDCSDRFPGHPLSIDTILPLTEGICLTGSSDGLIR</sequence>
<dbReference type="InterPro" id="IPR036322">
    <property type="entry name" value="WD40_repeat_dom_sf"/>
</dbReference>
<feature type="repeat" description="WD" evidence="4">
    <location>
        <begin position="11"/>
        <end position="52"/>
    </location>
</feature>
<dbReference type="OrthoDB" id="2288928at2759"/>
<evidence type="ECO:0000313" key="6">
    <source>
        <dbReference type="Proteomes" id="UP000054560"/>
    </source>
</evidence>
<dbReference type="PROSITE" id="PS50082">
    <property type="entry name" value="WD_REPEATS_2"/>
    <property type="match status" value="2"/>
</dbReference>
<reference evidence="5 6" key="1">
    <citation type="submission" date="2011-02" db="EMBL/GenBank/DDBJ databases">
        <title>The Genome Sequence of Sphaeroforma arctica JP610.</title>
        <authorList>
            <consortium name="The Broad Institute Genome Sequencing Platform"/>
            <person name="Russ C."/>
            <person name="Cuomo C."/>
            <person name="Young S.K."/>
            <person name="Zeng Q."/>
            <person name="Gargeya S."/>
            <person name="Alvarado L."/>
            <person name="Berlin A."/>
            <person name="Chapman S.B."/>
            <person name="Chen Z."/>
            <person name="Freedman E."/>
            <person name="Gellesch M."/>
            <person name="Goldberg J."/>
            <person name="Griggs A."/>
            <person name="Gujja S."/>
            <person name="Heilman E."/>
            <person name="Heiman D."/>
            <person name="Howarth C."/>
            <person name="Mehta T."/>
            <person name="Neiman D."/>
            <person name="Pearson M."/>
            <person name="Roberts A."/>
            <person name="Saif S."/>
            <person name="Shea T."/>
            <person name="Shenoy N."/>
            <person name="Sisk P."/>
            <person name="Stolte C."/>
            <person name="Sykes S."/>
            <person name="White J."/>
            <person name="Yandava C."/>
            <person name="Burger G."/>
            <person name="Gray M.W."/>
            <person name="Holland P.W.H."/>
            <person name="King N."/>
            <person name="Lang F.B.F."/>
            <person name="Roger A.J."/>
            <person name="Ruiz-Trillo I."/>
            <person name="Haas B."/>
            <person name="Nusbaum C."/>
            <person name="Birren B."/>
        </authorList>
    </citation>
    <scope>NUCLEOTIDE SEQUENCE [LARGE SCALE GENOMIC DNA]</scope>
    <source>
        <strain evidence="5 6">JP610</strain>
    </source>
</reference>
<dbReference type="STRING" id="667725.A0A0L0GDE7"/>